<protein>
    <recommendedName>
        <fullName evidence="1">Rubrerythrin diiron-binding domain-containing protein</fullName>
    </recommendedName>
</protein>
<proteinExistence type="predicted"/>
<keyword evidence="3" id="KW-1185">Reference proteome</keyword>
<organism evidence="2 3">
    <name type="scientific">Streptomyces stramineus</name>
    <dbReference type="NCBI Taxonomy" id="173861"/>
    <lineage>
        <taxon>Bacteria</taxon>
        <taxon>Bacillati</taxon>
        <taxon>Actinomycetota</taxon>
        <taxon>Actinomycetes</taxon>
        <taxon>Kitasatosporales</taxon>
        <taxon>Streptomycetaceae</taxon>
        <taxon>Streptomyces</taxon>
    </lineage>
</organism>
<comment type="caution">
    <text evidence="2">The sequence shown here is derived from an EMBL/GenBank/DDBJ whole genome shotgun (WGS) entry which is preliminary data.</text>
</comment>
<dbReference type="Proteomes" id="UP001499895">
    <property type="component" value="Unassembled WGS sequence"/>
</dbReference>
<evidence type="ECO:0000259" key="1">
    <source>
        <dbReference type="Pfam" id="PF02915"/>
    </source>
</evidence>
<dbReference type="CDD" id="cd00657">
    <property type="entry name" value="Ferritin_like"/>
    <property type="match status" value="1"/>
</dbReference>
<name>A0ABN0ZML2_9ACTN</name>
<dbReference type="SUPFAM" id="SSF47240">
    <property type="entry name" value="Ferritin-like"/>
    <property type="match status" value="1"/>
</dbReference>
<dbReference type="Gene3D" id="1.10.620.20">
    <property type="entry name" value="Ribonucleotide Reductase, subunit A"/>
    <property type="match status" value="1"/>
</dbReference>
<dbReference type="Pfam" id="PF02915">
    <property type="entry name" value="Rubrerythrin"/>
    <property type="match status" value="1"/>
</dbReference>
<dbReference type="InterPro" id="IPR009078">
    <property type="entry name" value="Ferritin-like_SF"/>
</dbReference>
<dbReference type="EMBL" id="BAAAHB010000010">
    <property type="protein sequence ID" value="GAA0452927.1"/>
    <property type="molecule type" value="Genomic_DNA"/>
</dbReference>
<evidence type="ECO:0000313" key="3">
    <source>
        <dbReference type="Proteomes" id="UP001499895"/>
    </source>
</evidence>
<reference evidence="2 3" key="1">
    <citation type="journal article" date="2019" name="Int. J. Syst. Evol. Microbiol.">
        <title>The Global Catalogue of Microorganisms (GCM) 10K type strain sequencing project: providing services to taxonomists for standard genome sequencing and annotation.</title>
        <authorList>
            <consortium name="The Broad Institute Genomics Platform"/>
            <consortium name="The Broad Institute Genome Sequencing Center for Infectious Disease"/>
            <person name="Wu L."/>
            <person name="Ma J."/>
        </authorList>
    </citation>
    <scope>NUCLEOTIDE SEQUENCE [LARGE SCALE GENOMIC DNA]</scope>
    <source>
        <strain evidence="2 3">JCM 10649</strain>
    </source>
</reference>
<sequence length="401" mass="45095">MNGTARIACVDCLPELPGTAPDGRLSLARFGEITVDRTRPDTFERYLHELGEDDVLAAVFVGGGAFAAPDAVRKLRGHKKFAKTRAYVVGEGSGGRVPGWAETLDVEDILAPSAFEGYGFADRAEIGMRAYHSLVQDENYTDYYLDMTYNKIFDWFETTRWDWKELDLDHMRPEMLDAEEIDFLTEAAIIEFGTLPGAHNFLREWEGETSFSSWALMWGAEEARHSLVQARCLDRLGVKVRSKHALYKREPYPIGDTRAGTLMMNIISECRAAELYKALAADTTEPVVKRVWKLLGRDESRHARAFYVFTQELCDGSRAGKVAALKMAYVWLADRSEGLKHPAGHFYPHSSSAQGIRRIEAVEAGATDAADEKVLSMVRRLVEDDSIESSRDIKRKLRTLI</sequence>
<dbReference type="InterPro" id="IPR012348">
    <property type="entry name" value="RNR-like"/>
</dbReference>
<dbReference type="RefSeq" id="WP_344087501.1">
    <property type="nucleotide sequence ID" value="NZ_BAAAHB010000010.1"/>
</dbReference>
<feature type="domain" description="Rubrerythrin diiron-binding" evidence="1">
    <location>
        <begin position="262"/>
        <end position="317"/>
    </location>
</feature>
<evidence type="ECO:0000313" key="2">
    <source>
        <dbReference type="EMBL" id="GAA0452927.1"/>
    </source>
</evidence>
<dbReference type="InterPro" id="IPR003251">
    <property type="entry name" value="Rr_diiron-bd_dom"/>
</dbReference>
<accession>A0ABN0ZML2</accession>
<gene>
    <name evidence="2" type="ORF">GCM10009544_14650</name>
</gene>